<dbReference type="Pfam" id="PF05020">
    <property type="entry name" value="zf-NPL4"/>
    <property type="match status" value="1"/>
</dbReference>
<feature type="region of interest" description="Disordered" evidence="10">
    <location>
        <begin position="78"/>
        <end position="103"/>
    </location>
</feature>
<dbReference type="SUPFAM" id="SSF54236">
    <property type="entry name" value="Ubiquitin-like"/>
    <property type="match status" value="1"/>
</dbReference>
<dbReference type="InterPro" id="IPR037518">
    <property type="entry name" value="MPN"/>
</dbReference>
<dbReference type="Proteomes" id="UP001140217">
    <property type="component" value="Unassembled WGS sequence"/>
</dbReference>
<evidence type="ECO:0000256" key="10">
    <source>
        <dbReference type="SAM" id="MobiDB-lite"/>
    </source>
</evidence>
<dbReference type="CDD" id="cd08061">
    <property type="entry name" value="MPN_NPL4"/>
    <property type="match status" value="1"/>
</dbReference>
<dbReference type="SUPFAM" id="SSF90209">
    <property type="entry name" value="Ran binding protein zinc finger-like"/>
    <property type="match status" value="1"/>
</dbReference>
<dbReference type="PROSITE" id="PS01358">
    <property type="entry name" value="ZF_RANBP2_1"/>
    <property type="match status" value="1"/>
</dbReference>
<dbReference type="PANTHER" id="PTHR12710">
    <property type="entry name" value="NUCLEAR PROTEIN LOCALIZATION 4"/>
    <property type="match status" value="1"/>
</dbReference>
<dbReference type="InterPro" id="IPR036443">
    <property type="entry name" value="Znf_RanBP2_sf"/>
</dbReference>
<evidence type="ECO:0000256" key="5">
    <source>
        <dbReference type="ARBA" id="ARBA00022723"/>
    </source>
</evidence>
<feature type="domain" description="MPN" evidence="13">
    <location>
        <begin position="228"/>
        <end position="369"/>
    </location>
</feature>
<evidence type="ECO:0000256" key="9">
    <source>
        <dbReference type="PROSITE-ProRule" id="PRU00322"/>
    </source>
</evidence>
<feature type="compositionally biased region" description="Low complexity" evidence="10">
    <location>
        <begin position="85"/>
        <end position="103"/>
    </location>
</feature>
<comment type="similarity">
    <text evidence="3">Belongs to the NPL4 family.</text>
</comment>
<dbReference type="PROSITE" id="PS50053">
    <property type="entry name" value="UBIQUITIN_2"/>
    <property type="match status" value="1"/>
</dbReference>
<evidence type="ECO:0000256" key="6">
    <source>
        <dbReference type="ARBA" id="ARBA00022771"/>
    </source>
</evidence>
<keyword evidence="6 9" id="KW-0863">Zinc-finger</keyword>
<evidence type="ECO:0000256" key="7">
    <source>
        <dbReference type="ARBA" id="ARBA00022833"/>
    </source>
</evidence>
<dbReference type="GO" id="GO:0008270">
    <property type="term" value="F:zinc ion binding"/>
    <property type="evidence" value="ECO:0007669"/>
    <property type="project" value="UniProtKB-KW"/>
</dbReference>
<evidence type="ECO:0000313" key="15">
    <source>
        <dbReference type="Proteomes" id="UP001140217"/>
    </source>
</evidence>
<evidence type="ECO:0000313" key="14">
    <source>
        <dbReference type="EMBL" id="KAJ2777471.1"/>
    </source>
</evidence>
<reference evidence="14" key="1">
    <citation type="submission" date="2022-07" db="EMBL/GenBank/DDBJ databases">
        <title>Phylogenomic reconstructions and comparative analyses of Kickxellomycotina fungi.</title>
        <authorList>
            <person name="Reynolds N.K."/>
            <person name="Stajich J.E."/>
            <person name="Barry K."/>
            <person name="Grigoriev I.V."/>
            <person name="Crous P."/>
            <person name="Smith M.E."/>
        </authorList>
    </citation>
    <scope>NUCLEOTIDE SEQUENCE</scope>
    <source>
        <strain evidence="14">NBRC 105414</strain>
    </source>
</reference>
<dbReference type="PANTHER" id="PTHR12710:SF0">
    <property type="entry name" value="NUCLEAR PROTEIN LOCALIZATION PROTEIN 4 HOMOLOG"/>
    <property type="match status" value="1"/>
</dbReference>
<dbReference type="GO" id="GO:0043130">
    <property type="term" value="F:ubiquitin binding"/>
    <property type="evidence" value="ECO:0007669"/>
    <property type="project" value="TreeGrafter"/>
</dbReference>
<dbReference type="Gene3D" id="2.30.30.380">
    <property type="entry name" value="Zn-finger domain of Sec23/24"/>
    <property type="match status" value="1"/>
</dbReference>
<dbReference type="Pfam" id="PF11543">
    <property type="entry name" value="UN_NPL4"/>
    <property type="match status" value="1"/>
</dbReference>
<dbReference type="GO" id="GO:0048471">
    <property type="term" value="C:perinuclear region of cytoplasm"/>
    <property type="evidence" value="ECO:0007669"/>
    <property type="project" value="UniProtKB-SubCell"/>
</dbReference>
<dbReference type="PROSITE" id="PS50199">
    <property type="entry name" value="ZF_RANBP2_2"/>
    <property type="match status" value="1"/>
</dbReference>
<dbReference type="GO" id="GO:0006511">
    <property type="term" value="P:ubiquitin-dependent protein catabolic process"/>
    <property type="evidence" value="ECO:0007669"/>
    <property type="project" value="InterPro"/>
</dbReference>
<evidence type="ECO:0000256" key="8">
    <source>
        <dbReference type="ARBA" id="ARBA00024703"/>
    </source>
</evidence>
<dbReference type="InterPro" id="IPR024682">
    <property type="entry name" value="Npl4_Ub-like_dom"/>
</dbReference>
<evidence type="ECO:0000256" key="3">
    <source>
        <dbReference type="ARBA" id="ARBA00011025"/>
    </source>
</evidence>
<dbReference type="OrthoDB" id="10251089at2759"/>
<proteinExistence type="inferred from homology"/>
<dbReference type="EMBL" id="JANBUL010000289">
    <property type="protein sequence ID" value="KAJ2777471.1"/>
    <property type="molecule type" value="Genomic_DNA"/>
</dbReference>
<feature type="domain" description="Ubiquitin-like" evidence="11">
    <location>
        <begin position="1"/>
        <end position="71"/>
    </location>
</feature>
<dbReference type="Pfam" id="PF05021">
    <property type="entry name" value="NPL4"/>
    <property type="match status" value="1"/>
</dbReference>
<dbReference type="CDD" id="cd17055">
    <property type="entry name" value="Ubl_AtNPL4_like"/>
    <property type="match status" value="1"/>
</dbReference>
<dbReference type="GO" id="GO:0031625">
    <property type="term" value="F:ubiquitin protein ligase binding"/>
    <property type="evidence" value="ECO:0007669"/>
    <property type="project" value="TreeGrafter"/>
</dbReference>
<dbReference type="Gene3D" id="3.10.20.90">
    <property type="entry name" value="Phosphatidylinositol 3-kinase Catalytic Subunit, Chain A, domain 1"/>
    <property type="match status" value="1"/>
</dbReference>
<dbReference type="PROSITE" id="PS50249">
    <property type="entry name" value="MPN"/>
    <property type="match status" value="1"/>
</dbReference>
<dbReference type="AlphaFoldDB" id="A0A9W8LG17"/>
<evidence type="ECO:0000259" key="12">
    <source>
        <dbReference type="PROSITE" id="PS50199"/>
    </source>
</evidence>
<dbReference type="GO" id="GO:0031965">
    <property type="term" value="C:nuclear membrane"/>
    <property type="evidence" value="ECO:0007669"/>
    <property type="project" value="UniProtKB-SubCell"/>
</dbReference>
<dbReference type="PIRSF" id="PIRSF010052">
    <property type="entry name" value="Polyub_prc_Npl4"/>
    <property type="match status" value="1"/>
</dbReference>
<gene>
    <name evidence="14" type="primary">NPL4</name>
    <name evidence="14" type="ORF">H4R18_005137</name>
</gene>
<dbReference type="InterPro" id="IPR007717">
    <property type="entry name" value="NPL4_C"/>
</dbReference>
<organism evidence="14 15">
    <name type="scientific">Coemansia javaensis</name>
    <dbReference type="NCBI Taxonomy" id="2761396"/>
    <lineage>
        <taxon>Eukaryota</taxon>
        <taxon>Fungi</taxon>
        <taxon>Fungi incertae sedis</taxon>
        <taxon>Zoopagomycota</taxon>
        <taxon>Kickxellomycotina</taxon>
        <taxon>Kickxellomycetes</taxon>
        <taxon>Kickxellales</taxon>
        <taxon>Kickxellaceae</taxon>
        <taxon>Coemansia</taxon>
    </lineage>
</organism>
<evidence type="ECO:0000259" key="11">
    <source>
        <dbReference type="PROSITE" id="PS50053"/>
    </source>
</evidence>
<sequence>MIVRVRAPEGMLRVEVGVDDTLARLLERLAQTMNAPAADAILLTRDAAGRELLAEFDRSLAALGLKHGDMLFARVAPSARPSEEPGAARPGAGGDAPPAQDPVDAALERDDGLIRRGRDATMCKHGANGMCEYCAPIEPYDAAYLADKGIKHMSFHAHLRKTLAAHKIRGDISGALPANVPPPLDEPDYRVRASCGGGHAPWPEAICSKCQPPAVMLQRQPFRMVDNVKFASPDVVDRLVAFWRATRCQRFGLLYGRYDRSPDVPLGIKAVVEAIYEPAQAWEPDGVRVDLESDAFAREAARADAAAAACGMRPVGMIFTDLTPAADAGKVLFRRHADSYFLTSLECRLAAHMQLRHPSPCRWARGGRFASKFVTCCVSGNSDGDVEVSAWQVSASAMAMVAADLVVPSNAPAKMCVQEAAGARYVPDVFYRYTNEYNLPVTANAKPAFPVEYLLVNLTHGFPLAAAGAFASPAPFPIENREHAQQPQTLAALKRHIEGAGPERLAGLLADFHLLVYLLGLDILAPPEIDAAARVVREPAAAVDAARELLESGGWQTLLLMLRESSDGDLGAPAGGDAGAAGAAGAAPAATSWACRHCTYENSPAHDSCEMCALPRDG</sequence>
<dbReference type="InterPro" id="IPR007716">
    <property type="entry name" value="NPL4_Zn-bd_put"/>
</dbReference>
<dbReference type="InterPro" id="IPR029071">
    <property type="entry name" value="Ubiquitin-like_domsf"/>
</dbReference>
<keyword evidence="15" id="KW-1185">Reference proteome</keyword>
<keyword evidence="5" id="KW-0479">Metal-binding</keyword>
<comment type="function">
    <text evidence="8">Involved in the import of nuclear-targeted proteins into the nucleus and the export of poly(A) RNA out of the nucleus. Has a role in the endoplasmic reticulum-associated degradation (ERAD) pathway.</text>
</comment>
<evidence type="ECO:0000256" key="4">
    <source>
        <dbReference type="ARBA" id="ARBA00019709"/>
    </source>
</evidence>
<evidence type="ECO:0000256" key="1">
    <source>
        <dbReference type="ARBA" id="ARBA00004335"/>
    </source>
</evidence>
<comment type="subcellular location">
    <subcellularLocation>
        <location evidence="2">Cytoplasm</location>
        <location evidence="2">Perinuclear region</location>
    </subcellularLocation>
    <subcellularLocation>
        <location evidence="1">Nucleus membrane</location>
        <topology evidence="1">Peripheral membrane protein</topology>
        <orientation evidence="1">Cytoplasmic side</orientation>
    </subcellularLocation>
</comment>
<keyword evidence="7" id="KW-0862">Zinc</keyword>
<protein>
    <recommendedName>
        <fullName evidence="4">Nuclear protein localization protein 4</fullName>
    </recommendedName>
</protein>
<feature type="domain" description="RanBP2-type" evidence="12">
    <location>
        <begin position="589"/>
        <end position="618"/>
    </location>
</feature>
<accession>A0A9W8LG17</accession>
<comment type="caution">
    <text evidence="14">The sequence shown here is derived from an EMBL/GenBank/DDBJ whole genome shotgun (WGS) entry which is preliminary data.</text>
</comment>
<evidence type="ECO:0000256" key="2">
    <source>
        <dbReference type="ARBA" id="ARBA00004556"/>
    </source>
</evidence>
<dbReference type="InterPro" id="IPR000626">
    <property type="entry name" value="Ubiquitin-like_dom"/>
</dbReference>
<evidence type="ECO:0000259" key="13">
    <source>
        <dbReference type="PROSITE" id="PS50249"/>
    </source>
</evidence>
<dbReference type="InterPro" id="IPR001876">
    <property type="entry name" value="Znf_RanBP2"/>
</dbReference>
<dbReference type="InterPro" id="IPR016563">
    <property type="entry name" value="Npl4"/>
</dbReference>
<name>A0A9W8LG17_9FUNG</name>